<evidence type="ECO:0000256" key="5">
    <source>
        <dbReference type="ARBA" id="ARBA00022430"/>
    </source>
</evidence>
<keyword evidence="7 11" id="KW-0808">Transferase</keyword>
<dbReference type="SUPFAM" id="SSF51569">
    <property type="entry name" value="Aldolase"/>
    <property type="match status" value="1"/>
</dbReference>
<proteinExistence type="inferred from homology"/>
<dbReference type="HAMAP" id="MF_01025">
    <property type="entry name" value="LeuA_type1"/>
    <property type="match status" value="1"/>
</dbReference>
<dbReference type="PROSITE" id="PS00815">
    <property type="entry name" value="AIPM_HOMOCIT_SYNTH_1"/>
    <property type="match status" value="1"/>
</dbReference>
<dbReference type="GO" id="GO:0003985">
    <property type="term" value="F:acetyl-CoA C-acetyltransferase activity"/>
    <property type="evidence" value="ECO:0007669"/>
    <property type="project" value="UniProtKB-UniRule"/>
</dbReference>
<dbReference type="InterPro" id="IPR000891">
    <property type="entry name" value="PYR_CT"/>
</dbReference>
<comment type="pathway">
    <text evidence="1 11">Amino-acid biosynthesis; L-leucine biosynthesis; L-leucine from 3-methyl-2-oxobutanoate: step 1/4.</text>
</comment>
<dbReference type="PANTHER" id="PTHR10277:SF9">
    <property type="entry name" value="2-ISOPROPYLMALATE SYNTHASE 1, CHLOROPLASTIC-RELATED"/>
    <property type="match status" value="1"/>
</dbReference>
<feature type="binding site" evidence="11">
    <location>
        <position position="246"/>
    </location>
    <ligand>
        <name>Mn(2+)</name>
        <dbReference type="ChEBI" id="CHEBI:29035"/>
    </ligand>
</feature>
<evidence type="ECO:0000256" key="8">
    <source>
        <dbReference type="ARBA" id="ARBA00022723"/>
    </source>
</evidence>
<dbReference type="NCBIfam" id="NF002086">
    <property type="entry name" value="PRK00915.1-3"/>
    <property type="match status" value="1"/>
</dbReference>
<evidence type="ECO:0000256" key="6">
    <source>
        <dbReference type="ARBA" id="ARBA00022605"/>
    </source>
</evidence>
<dbReference type="InterPro" id="IPR013709">
    <property type="entry name" value="2-isopropylmalate_synth_dimer"/>
</dbReference>
<evidence type="ECO:0000256" key="1">
    <source>
        <dbReference type="ARBA" id="ARBA00004689"/>
    </source>
</evidence>
<dbReference type="CDD" id="cd07940">
    <property type="entry name" value="DRE_TIM_IPMS"/>
    <property type="match status" value="1"/>
</dbReference>
<dbReference type="InterPro" id="IPR036230">
    <property type="entry name" value="LeuA_allosteric_dom_sf"/>
</dbReference>
<evidence type="ECO:0000256" key="3">
    <source>
        <dbReference type="ARBA" id="ARBA00012973"/>
    </source>
</evidence>
<dbReference type="EMBL" id="DRQG01000004">
    <property type="protein sequence ID" value="HGY54117.1"/>
    <property type="molecule type" value="Genomic_DNA"/>
</dbReference>
<dbReference type="AlphaFoldDB" id="A0A7V4TYQ3"/>
<dbReference type="NCBIfam" id="TIGR00973">
    <property type="entry name" value="leuA_bact"/>
    <property type="match status" value="1"/>
</dbReference>
<evidence type="ECO:0000256" key="4">
    <source>
        <dbReference type="ARBA" id="ARBA00018198"/>
    </source>
</evidence>
<dbReference type="GO" id="GO:0005737">
    <property type="term" value="C:cytoplasm"/>
    <property type="evidence" value="ECO:0007669"/>
    <property type="project" value="UniProtKB-UniRule"/>
</dbReference>
<keyword evidence="5 11" id="KW-0432">Leucine biosynthesis</keyword>
<evidence type="ECO:0000256" key="2">
    <source>
        <dbReference type="ARBA" id="ARBA00009396"/>
    </source>
</evidence>
<dbReference type="FunFam" id="3.20.20.70:FF:000010">
    <property type="entry name" value="2-isopropylmalate synthase"/>
    <property type="match status" value="1"/>
</dbReference>
<keyword evidence="6 11" id="KW-0028">Amino-acid biosynthesis</keyword>
<dbReference type="GO" id="GO:0003852">
    <property type="term" value="F:2-isopropylmalate synthase activity"/>
    <property type="evidence" value="ECO:0007669"/>
    <property type="project" value="UniProtKB-UniRule"/>
</dbReference>
<dbReference type="InterPro" id="IPR002034">
    <property type="entry name" value="AIPM/Hcit_synth_CS"/>
</dbReference>
<dbReference type="UniPathway" id="UPA00048">
    <property type="reaction ID" value="UER00070"/>
</dbReference>
<dbReference type="Gene3D" id="3.30.160.270">
    <property type="match status" value="1"/>
</dbReference>
<comment type="caution">
    <text evidence="13">The sequence shown here is derived from an EMBL/GenBank/DDBJ whole genome shotgun (WGS) entry which is preliminary data.</text>
</comment>
<dbReference type="Gene3D" id="3.20.20.70">
    <property type="entry name" value="Aldolase class I"/>
    <property type="match status" value="1"/>
</dbReference>
<dbReference type="Gene3D" id="1.10.238.260">
    <property type="match status" value="1"/>
</dbReference>
<reference evidence="13" key="1">
    <citation type="journal article" date="2020" name="mSystems">
        <title>Genome- and Community-Level Interaction Insights into Carbon Utilization and Element Cycling Functions of Hydrothermarchaeota in Hydrothermal Sediment.</title>
        <authorList>
            <person name="Zhou Z."/>
            <person name="Liu Y."/>
            <person name="Xu W."/>
            <person name="Pan J."/>
            <person name="Luo Z.H."/>
            <person name="Li M."/>
        </authorList>
    </citation>
    <scope>NUCLEOTIDE SEQUENCE [LARGE SCALE GENOMIC DNA]</scope>
    <source>
        <strain evidence="13">HyVt-577</strain>
    </source>
</reference>
<evidence type="ECO:0000256" key="7">
    <source>
        <dbReference type="ARBA" id="ARBA00022679"/>
    </source>
</evidence>
<evidence type="ECO:0000256" key="10">
    <source>
        <dbReference type="ARBA" id="ARBA00023304"/>
    </source>
</evidence>
<feature type="binding site" evidence="11">
    <location>
        <position position="212"/>
    </location>
    <ligand>
        <name>Mn(2+)</name>
        <dbReference type="ChEBI" id="CHEBI:29035"/>
    </ligand>
</feature>
<feature type="binding site" evidence="11">
    <location>
        <position position="14"/>
    </location>
    <ligand>
        <name>Mn(2+)</name>
        <dbReference type="ChEBI" id="CHEBI:29035"/>
    </ligand>
</feature>
<feature type="region of interest" description="Regulatory domain" evidence="11">
    <location>
        <begin position="399"/>
        <end position="526"/>
    </location>
</feature>
<dbReference type="SMART" id="SM00917">
    <property type="entry name" value="LeuA_dimer"/>
    <property type="match status" value="1"/>
</dbReference>
<comment type="function">
    <text evidence="11">Catalyzes the condensation of the acetyl group of acetyl-CoA with 3-methyl-2-oxobutanoate (2-ketoisovalerate) to form 3-carboxy-3-hydroxy-4-methylpentanoate (2-isopropylmalate).</text>
</comment>
<dbReference type="Proteomes" id="UP000885779">
    <property type="component" value="Unassembled WGS sequence"/>
</dbReference>
<dbReference type="GO" id="GO:0009098">
    <property type="term" value="P:L-leucine biosynthetic process"/>
    <property type="evidence" value="ECO:0007669"/>
    <property type="project" value="UniProtKB-UniRule"/>
</dbReference>
<dbReference type="PANTHER" id="PTHR10277">
    <property type="entry name" value="HOMOCITRATE SYNTHASE-RELATED"/>
    <property type="match status" value="1"/>
</dbReference>
<dbReference type="Pfam" id="PF22617">
    <property type="entry name" value="HCS_D2"/>
    <property type="match status" value="1"/>
</dbReference>
<dbReference type="InterPro" id="IPR054691">
    <property type="entry name" value="LeuA/HCS_post-cat"/>
</dbReference>
<comment type="similarity">
    <text evidence="2 11">Belongs to the alpha-IPM synthase/homocitrate synthase family. LeuA type 1 subfamily.</text>
</comment>
<dbReference type="EC" id="2.3.3.13" evidence="3 11"/>
<keyword evidence="11" id="KW-0963">Cytoplasm</keyword>
<dbReference type="Pfam" id="PF08502">
    <property type="entry name" value="LeuA_dimer"/>
    <property type="match status" value="1"/>
</dbReference>
<dbReference type="SUPFAM" id="SSF110921">
    <property type="entry name" value="2-isopropylmalate synthase LeuA, allosteric (dimerisation) domain"/>
    <property type="match status" value="1"/>
</dbReference>
<dbReference type="Pfam" id="PF00682">
    <property type="entry name" value="HMGL-like"/>
    <property type="match status" value="1"/>
</dbReference>
<dbReference type="FunFam" id="1.10.238.260:FF:000001">
    <property type="entry name" value="2-isopropylmalate synthase"/>
    <property type="match status" value="1"/>
</dbReference>
<comment type="catalytic activity">
    <reaction evidence="11">
        <text>3-methyl-2-oxobutanoate + acetyl-CoA + H2O = (2S)-2-isopropylmalate + CoA + H(+)</text>
        <dbReference type="Rhea" id="RHEA:21524"/>
        <dbReference type="ChEBI" id="CHEBI:1178"/>
        <dbReference type="ChEBI" id="CHEBI:11851"/>
        <dbReference type="ChEBI" id="CHEBI:15377"/>
        <dbReference type="ChEBI" id="CHEBI:15378"/>
        <dbReference type="ChEBI" id="CHEBI:57287"/>
        <dbReference type="ChEBI" id="CHEBI:57288"/>
        <dbReference type="EC" id="2.3.3.13"/>
    </reaction>
</comment>
<dbReference type="InterPro" id="IPR050073">
    <property type="entry name" value="2-IPM_HCS-like"/>
</dbReference>
<protein>
    <recommendedName>
        <fullName evidence="4 11">2-isopropylmalate synthase</fullName>
        <ecNumber evidence="3 11">2.3.3.13</ecNumber>
    </recommendedName>
    <alternativeName>
        <fullName evidence="11">Alpha-IPM synthase</fullName>
    </alternativeName>
    <alternativeName>
        <fullName evidence="11">Alpha-isopropylmalate synthase</fullName>
    </alternativeName>
</protein>
<dbReference type="InterPro" id="IPR005671">
    <property type="entry name" value="LeuA_bact_synth"/>
</dbReference>
<organism evidence="13">
    <name type="scientific">Caldithrix abyssi</name>
    <dbReference type="NCBI Taxonomy" id="187145"/>
    <lineage>
        <taxon>Bacteria</taxon>
        <taxon>Pseudomonadati</taxon>
        <taxon>Calditrichota</taxon>
        <taxon>Calditrichia</taxon>
        <taxon>Calditrichales</taxon>
        <taxon>Calditrichaceae</taxon>
        <taxon>Caldithrix</taxon>
    </lineage>
</organism>
<evidence type="ECO:0000256" key="9">
    <source>
        <dbReference type="ARBA" id="ARBA00023211"/>
    </source>
</evidence>
<feature type="binding site" evidence="11">
    <location>
        <position position="210"/>
    </location>
    <ligand>
        <name>Mn(2+)</name>
        <dbReference type="ChEBI" id="CHEBI:29035"/>
    </ligand>
</feature>
<dbReference type="FunFam" id="3.30.160.270:FF:000003">
    <property type="entry name" value="2-isopropylmalate synthase"/>
    <property type="match status" value="1"/>
</dbReference>
<keyword evidence="8 11" id="KW-0479">Metal-binding</keyword>
<keyword evidence="10 11" id="KW-0100">Branched-chain amino acid biosynthesis</keyword>
<dbReference type="GO" id="GO:0030145">
    <property type="term" value="F:manganese ion binding"/>
    <property type="evidence" value="ECO:0007669"/>
    <property type="project" value="UniProtKB-UniRule"/>
</dbReference>
<evidence type="ECO:0000256" key="11">
    <source>
        <dbReference type="HAMAP-Rule" id="MF_01025"/>
    </source>
</evidence>
<dbReference type="PROSITE" id="PS50991">
    <property type="entry name" value="PYR_CT"/>
    <property type="match status" value="1"/>
</dbReference>
<comment type="subunit">
    <text evidence="11">Homodimer.</text>
</comment>
<keyword evidence="13" id="KW-0012">Acyltransferase</keyword>
<dbReference type="PROSITE" id="PS00816">
    <property type="entry name" value="AIPM_HOMOCIT_SYNTH_2"/>
    <property type="match status" value="1"/>
</dbReference>
<evidence type="ECO:0000313" key="13">
    <source>
        <dbReference type="EMBL" id="HGY54117.1"/>
    </source>
</evidence>
<keyword evidence="9 11" id="KW-0464">Manganese</keyword>
<sequence>MNQTIIIFDTTLRDGEQSPGAALNVYEKLEIAHQLARLKVDVIEAGFPVSSPQQFEAVKRIAGEVNATIAALARAKELDIKKAWEAVREAPKKRIHTFSSTSDYHIIGKFGHERYGRNIAEKRQTVIQMSIDAVQYARTFCGDVEFSAEDAGRTDIGYLAEVIEAAIEAGATTVNIPDTTGYTLPAEFSAKIKELKKRVKNIDQAVISVHCHNDLGLAVANSLSAVQAGARQVECTVNGIGERAGNASLEEFVMALNVRKDLLPYSTRINTREIYNASKMVSGFTGIIVQPNKAIVGDNAFAHESGIHQDGMLKNRETYEIMTPEDVGVQKTKIVLGRHSGRHGLKARLEELGYRLSENELDRTYKLFTDLADKKKEVFDEDLRILMGDEVYKQNDHVMLEFLQVHLGTHAIPTATVKIKREAESVQESATGDGPVDAVFNAIDRALGSKFKIESYQLRSVTSGRQAMGEALLRIRNGEKSYNGRGVSTDIIEASAKAYLQAINRLQNDTVGKDKTQEQVALSDAV</sequence>
<comment type="cofactor">
    <cofactor evidence="11">
        <name>Mn(2+)</name>
        <dbReference type="ChEBI" id="CHEBI:29035"/>
    </cofactor>
</comment>
<feature type="domain" description="Pyruvate carboxyltransferase" evidence="12">
    <location>
        <begin position="5"/>
        <end position="275"/>
    </location>
</feature>
<accession>A0A7V4TYQ3</accession>
<gene>
    <name evidence="11" type="primary">leuA</name>
    <name evidence="13" type="ORF">ENK44_00305</name>
</gene>
<dbReference type="InterPro" id="IPR013785">
    <property type="entry name" value="Aldolase_TIM"/>
</dbReference>
<evidence type="ECO:0000259" key="12">
    <source>
        <dbReference type="PROSITE" id="PS50991"/>
    </source>
</evidence>
<name>A0A7V4TYQ3_CALAY</name>